<dbReference type="InterPro" id="IPR039801">
    <property type="entry name" value="EPS8-like"/>
</dbReference>
<evidence type="ECO:0000313" key="5">
    <source>
        <dbReference type="EMBL" id="KAJ4476073.1"/>
    </source>
</evidence>
<proteinExistence type="predicted"/>
<dbReference type="SMART" id="SM00326">
    <property type="entry name" value="SH3"/>
    <property type="match status" value="2"/>
</dbReference>
<feature type="compositionally biased region" description="Acidic residues" evidence="3">
    <location>
        <begin position="363"/>
        <end position="374"/>
    </location>
</feature>
<comment type="caution">
    <text evidence="5">The sequence shown here is derived from an EMBL/GenBank/DDBJ whole genome shotgun (WGS) entry which is preliminary data.</text>
</comment>
<reference evidence="5" key="1">
    <citation type="submission" date="2022-08" db="EMBL/GenBank/DDBJ databases">
        <authorList>
            <consortium name="DOE Joint Genome Institute"/>
            <person name="Min B."/>
            <person name="Riley R."/>
            <person name="Sierra-Patev S."/>
            <person name="Naranjo-Ortiz M."/>
            <person name="Looney B."/>
            <person name="Konkel Z."/>
            <person name="Slot J.C."/>
            <person name="Sakamoto Y."/>
            <person name="Steenwyk J.L."/>
            <person name="Rokas A."/>
            <person name="Carro J."/>
            <person name="Camarero S."/>
            <person name="Ferreira P."/>
            <person name="Molpeceres G."/>
            <person name="Ruiz-Duenas F.J."/>
            <person name="Serrano A."/>
            <person name="Henrissat B."/>
            <person name="Drula E."/>
            <person name="Hughes K.W."/>
            <person name="Mata J.L."/>
            <person name="Ishikawa N.K."/>
            <person name="Vargas-Isla R."/>
            <person name="Ushijima S."/>
            <person name="Smith C.A."/>
            <person name="Ahrendt S."/>
            <person name="Andreopoulos W."/>
            <person name="He G."/>
            <person name="Labutti K."/>
            <person name="Lipzen A."/>
            <person name="Ng V."/>
            <person name="Sandor L."/>
            <person name="Barry K."/>
            <person name="Martinez A.T."/>
            <person name="Xiao Y."/>
            <person name="Gibbons J.G."/>
            <person name="Terashima K."/>
            <person name="Hibbett D.S."/>
            <person name="Grigoriev I.V."/>
        </authorList>
    </citation>
    <scope>NUCLEOTIDE SEQUENCE</scope>
    <source>
        <strain evidence="5">Sp2 HRB7682 ss15</strain>
    </source>
</reference>
<dbReference type="GO" id="GO:0005886">
    <property type="term" value="C:plasma membrane"/>
    <property type="evidence" value="ECO:0007669"/>
    <property type="project" value="TreeGrafter"/>
</dbReference>
<feature type="region of interest" description="Disordered" evidence="3">
    <location>
        <begin position="130"/>
        <end position="156"/>
    </location>
</feature>
<dbReference type="InterPro" id="IPR036028">
    <property type="entry name" value="SH3-like_dom_sf"/>
</dbReference>
<name>A0A9W9A772_9AGAR</name>
<feature type="domain" description="SH3" evidence="4">
    <location>
        <begin position="292"/>
        <end position="352"/>
    </location>
</feature>
<evidence type="ECO:0000259" key="4">
    <source>
        <dbReference type="PROSITE" id="PS50002"/>
    </source>
</evidence>
<evidence type="ECO:0000256" key="3">
    <source>
        <dbReference type="SAM" id="MobiDB-lite"/>
    </source>
</evidence>
<dbReference type="EMBL" id="JANVFS010000021">
    <property type="protein sequence ID" value="KAJ4476073.1"/>
    <property type="molecule type" value="Genomic_DNA"/>
</dbReference>
<dbReference type="PANTHER" id="PTHR12287">
    <property type="entry name" value="EPIDERMAL GROWTH FACTOR RECEPTOR KINASE SUBSTRATE EPS8-RELATED PROTEIN"/>
    <property type="match status" value="1"/>
</dbReference>
<evidence type="ECO:0000256" key="2">
    <source>
        <dbReference type="PROSITE-ProRule" id="PRU00192"/>
    </source>
</evidence>
<dbReference type="Pfam" id="PF24081">
    <property type="entry name" value="PH_SLA1"/>
    <property type="match status" value="1"/>
</dbReference>
<dbReference type="GO" id="GO:0035023">
    <property type="term" value="P:regulation of Rho protein signal transduction"/>
    <property type="evidence" value="ECO:0007669"/>
    <property type="project" value="TreeGrafter"/>
</dbReference>
<dbReference type="Pfam" id="PF00018">
    <property type="entry name" value="SH3_1"/>
    <property type="match status" value="1"/>
</dbReference>
<dbReference type="InterPro" id="IPR001452">
    <property type="entry name" value="SH3_domain"/>
</dbReference>
<dbReference type="Proteomes" id="UP001150238">
    <property type="component" value="Unassembled WGS sequence"/>
</dbReference>
<protein>
    <recommendedName>
        <fullName evidence="4">SH3 domain-containing protein</fullName>
    </recommendedName>
</protein>
<feature type="compositionally biased region" description="Basic and acidic residues" evidence="3">
    <location>
        <begin position="375"/>
        <end position="389"/>
    </location>
</feature>
<accession>A0A9W9A772</accession>
<feature type="region of interest" description="Disordered" evidence="3">
    <location>
        <begin position="264"/>
        <end position="295"/>
    </location>
</feature>
<gene>
    <name evidence="5" type="ORF">C8J55DRAFT_562104</name>
</gene>
<reference evidence="5" key="2">
    <citation type="journal article" date="2023" name="Proc. Natl. Acad. Sci. U.S.A.">
        <title>A global phylogenomic analysis of the shiitake genus Lentinula.</title>
        <authorList>
            <person name="Sierra-Patev S."/>
            <person name="Min B."/>
            <person name="Naranjo-Ortiz M."/>
            <person name="Looney B."/>
            <person name="Konkel Z."/>
            <person name="Slot J.C."/>
            <person name="Sakamoto Y."/>
            <person name="Steenwyk J.L."/>
            <person name="Rokas A."/>
            <person name="Carro J."/>
            <person name="Camarero S."/>
            <person name="Ferreira P."/>
            <person name="Molpeceres G."/>
            <person name="Ruiz-Duenas F.J."/>
            <person name="Serrano A."/>
            <person name="Henrissat B."/>
            <person name="Drula E."/>
            <person name="Hughes K.W."/>
            <person name="Mata J.L."/>
            <person name="Ishikawa N.K."/>
            <person name="Vargas-Isla R."/>
            <person name="Ushijima S."/>
            <person name="Smith C.A."/>
            <person name="Donoghue J."/>
            <person name="Ahrendt S."/>
            <person name="Andreopoulos W."/>
            <person name="He G."/>
            <person name="LaButti K."/>
            <person name="Lipzen A."/>
            <person name="Ng V."/>
            <person name="Riley R."/>
            <person name="Sandor L."/>
            <person name="Barry K."/>
            <person name="Martinez A.T."/>
            <person name="Xiao Y."/>
            <person name="Gibbons J.G."/>
            <person name="Terashima K."/>
            <person name="Grigoriev I.V."/>
            <person name="Hibbett D."/>
        </authorList>
    </citation>
    <scope>NUCLEOTIDE SEQUENCE</scope>
    <source>
        <strain evidence="5">Sp2 HRB7682 ss15</strain>
    </source>
</reference>
<organism evidence="5 6">
    <name type="scientific">Lentinula lateritia</name>
    <dbReference type="NCBI Taxonomy" id="40482"/>
    <lineage>
        <taxon>Eukaryota</taxon>
        <taxon>Fungi</taxon>
        <taxon>Dikarya</taxon>
        <taxon>Basidiomycota</taxon>
        <taxon>Agaricomycotina</taxon>
        <taxon>Agaricomycetes</taxon>
        <taxon>Agaricomycetidae</taxon>
        <taxon>Agaricales</taxon>
        <taxon>Marasmiineae</taxon>
        <taxon>Omphalotaceae</taxon>
        <taxon>Lentinula</taxon>
    </lineage>
</organism>
<keyword evidence="1 2" id="KW-0728">SH3 domain</keyword>
<dbReference type="GO" id="GO:0007266">
    <property type="term" value="P:Rho protein signal transduction"/>
    <property type="evidence" value="ECO:0007669"/>
    <property type="project" value="TreeGrafter"/>
</dbReference>
<feature type="compositionally biased region" description="Basic residues" evidence="3">
    <location>
        <begin position="409"/>
        <end position="427"/>
    </location>
</feature>
<feature type="region of interest" description="Disordered" evidence="3">
    <location>
        <begin position="352"/>
        <end position="435"/>
    </location>
</feature>
<dbReference type="PANTHER" id="PTHR12287:SF23">
    <property type="entry name" value="AROUSER, ISOFORM A-RELATED"/>
    <property type="match status" value="1"/>
</dbReference>
<evidence type="ECO:0000256" key="1">
    <source>
        <dbReference type="ARBA" id="ARBA00022443"/>
    </source>
</evidence>
<feature type="compositionally biased region" description="Acidic residues" evidence="3">
    <location>
        <begin position="284"/>
        <end position="295"/>
    </location>
</feature>
<sequence length="684" mass="76042">MTLPLYMIVQGPRWQEVDARLAGAEALDSAGSSEEEEQRSFLTTNSKAPALSLLMAKGKGSDIDNQSNFHLSMDSALYDSAPGELSIIKAEISLAFEPDNEWLLVESTNEGGKAGYIRANYVETHVEGTEEEATEEQPADQRIIVPPSPTTSPPTYVDPADRVASSKLNADDIKTWSVSEVDKKGKKMKGTLGVGSGAVFFASETSKAAVQKWPTRSFSNINVEKAKHVHFDVEGGVSLHFNVGSKSNCEAIVAQLESSKALALQPSEEAPAPTPSRSPPPPWLEEEEEPEEEGEMAVALYPFTADGDDELSVIEGEQLLVLQKDGDEWWKCRNAEGAEGVVAASYIELAPSNRQTAPRSTPLEEEPEEEEEKEDLAAKEAQPREKAETEAAAAAAAERARKEEDRRRERIRKKRERRGRRKRKQRLLRPSGPRGRRLQPLAILRLHLHQPTTVVLHLTKTALALHQDEPPPKTVGGINAALGNMSEDDWRWHMYDTASLRTQCYSVLLEAILWASIAVSSINHRQNFTTSEEGHELTENPVVEQILQRRFGDVIFVIFYRLGMRDQRVAHPWITSTYFFVPRVIQDSKISVTTRVIYTFIRVKFAGAIIIVRFLSGKIQSQEGRNGGSVWVYYASKSTSKRHVEEDVQYMVAEEVTKSVPALFASKLDSAAEFEGYCAVILAE</sequence>
<dbReference type="Gene3D" id="2.30.30.40">
    <property type="entry name" value="SH3 Domains"/>
    <property type="match status" value="1"/>
</dbReference>
<feature type="compositionally biased region" description="Pro residues" evidence="3">
    <location>
        <begin position="272"/>
        <end position="283"/>
    </location>
</feature>
<dbReference type="InterPro" id="IPR056996">
    <property type="entry name" value="PH_SLA1"/>
</dbReference>
<feature type="compositionally biased region" description="Basic and acidic residues" evidence="3">
    <location>
        <begin position="398"/>
        <end position="408"/>
    </location>
</feature>
<dbReference type="GO" id="GO:0003779">
    <property type="term" value="F:actin binding"/>
    <property type="evidence" value="ECO:0007669"/>
    <property type="project" value="TreeGrafter"/>
</dbReference>
<evidence type="ECO:0000313" key="6">
    <source>
        <dbReference type="Proteomes" id="UP001150238"/>
    </source>
</evidence>
<dbReference type="AlphaFoldDB" id="A0A9W9A772"/>
<dbReference type="SUPFAM" id="SSF50044">
    <property type="entry name" value="SH3-domain"/>
    <property type="match status" value="2"/>
</dbReference>
<dbReference type="PROSITE" id="PS50002">
    <property type="entry name" value="SH3"/>
    <property type="match status" value="1"/>
</dbReference>